<sequence>MEYVIFLEDWILEVVIGILPFEREKRQKIKLEGEFCYFKNQGESFLDYRELREFFKEAFLNEFGLLEEALEYFSKEIPKRFSQIQSYKITITKLEIFEDCKVAMQISHKIC</sequence>
<dbReference type="GO" id="GO:0006760">
    <property type="term" value="P:folic acid-containing compound metabolic process"/>
    <property type="evidence" value="ECO:0007669"/>
    <property type="project" value="InterPro"/>
</dbReference>
<dbReference type="InterPro" id="IPR006157">
    <property type="entry name" value="FolB_dom"/>
</dbReference>
<dbReference type="HOGENOM" id="CLU_112632_4_0_7"/>
<feature type="domain" description="Dihydroneopterin aldolase/epimerase" evidence="1">
    <location>
        <begin position="5"/>
        <end position="108"/>
    </location>
</feature>
<protein>
    <recommendedName>
        <fullName evidence="1">Dihydroneopterin aldolase/epimerase domain-containing protein</fullName>
    </recommendedName>
</protein>
<dbReference type="Proteomes" id="UP000007032">
    <property type="component" value="Chromosome"/>
</dbReference>
<dbReference type="InterPro" id="IPR043133">
    <property type="entry name" value="GTP-CH-I_C/QueF"/>
</dbReference>
<evidence type="ECO:0000259" key="1">
    <source>
        <dbReference type="SMART" id="SM00905"/>
    </source>
</evidence>
<dbReference type="SUPFAM" id="SSF55620">
    <property type="entry name" value="Tetrahydrobiopterin biosynthesis enzymes-like"/>
    <property type="match status" value="1"/>
</dbReference>
<dbReference type="SMART" id="SM00905">
    <property type="entry name" value="FolB"/>
    <property type="match status" value="1"/>
</dbReference>
<dbReference type="Gene3D" id="3.30.1130.10">
    <property type="match status" value="1"/>
</dbReference>
<gene>
    <name evidence="2" type="ORF">HCAN_1521</name>
</gene>
<evidence type="ECO:0000313" key="3">
    <source>
        <dbReference type="Proteomes" id="UP000007032"/>
    </source>
</evidence>
<reference evidence="2 3" key="1">
    <citation type="journal article" date="2009" name="J. Bacteriol.">
        <title>Genome sequence of the emerging pathogen Helicobacter canadensis.</title>
        <authorList>
            <person name="Loman N.J."/>
            <person name="Snyder L.A."/>
            <person name="Linton J.D."/>
            <person name="Langdon R."/>
            <person name="Lawson A.J."/>
            <person name="Weinstock G.M."/>
            <person name="Wren B.W."/>
            <person name="Pallen M.J."/>
        </authorList>
    </citation>
    <scope>NUCLEOTIDE SEQUENCE [LARGE SCALE GENOMIC DNA]</scope>
    <source>
        <strain evidence="2 3">MIT 98-5491</strain>
    </source>
</reference>
<keyword evidence="3" id="KW-1185">Reference proteome</keyword>
<dbReference type="OrthoDB" id="5373183at2"/>
<dbReference type="EMBL" id="CM000776">
    <property type="protein sequence ID" value="EES90226.1"/>
    <property type="molecule type" value="Genomic_DNA"/>
</dbReference>
<dbReference type="AlphaFoldDB" id="C5ZYK8"/>
<dbReference type="eggNOG" id="COG1539">
    <property type="taxonomic scope" value="Bacteria"/>
</dbReference>
<accession>C5ZYK8</accession>
<dbReference type="Pfam" id="PF02152">
    <property type="entry name" value="FolB"/>
    <property type="match status" value="1"/>
</dbReference>
<name>C5ZYK8_9HELI</name>
<proteinExistence type="predicted"/>
<dbReference type="GO" id="GO:0004150">
    <property type="term" value="F:dihydroneopterin aldolase activity"/>
    <property type="evidence" value="ECO:0007669"/>
    <property type="project" value="InterPro"/>
</dbReference>
<evidence type="ECO:0000313" key="2">
    <source>
        <dbReference type="EMBL" id="EES90226.1"/>
    </source>
</evidence>
<dbReference type="RefSeq" id="WP_006656208.1">
    <property type="nucleotide sequence ID" value="NZ_CM000776.2"/>
</dbReference>
<dbReference type="STRING" id="537970.HCAN_1521"/>
<organism evidence="2 3">
    <name type="scientific">Helicobacter canadensis MIT 98-5491</name>
    <dbReference type="NCBI Taxonomy" id="537970"/>
    <lineage>
        <taxon>Bacteria</taxon>
        <taxon>Pseudomonadati</taxon>
        <taxon>Campylobacterota</taxon>
        <taxon>Epsilonproteobacteria</taxon>
        <taxon>Campylobacterales</taxon>
        <taxon>Helicobacteraceae</taxon>
        <taxon>Helicobacter</taxon>
    </lineage>
</organism>